<protein>
    <recommendedName>
        <fullName evidence="3">BrnT family toxin</fullName>
    </recommendedName>
</protein>
<dbReference type="InterPro" id="IPR038573">
    <property type="entry name" value="BrnT_sf"/>
</dbReference>
<gene>
    <name evidence="1" type="ORF">CKO31_11355</name>
</gene>
<keyword evidence="2" id="KW-1185">Reference proteome</keyword>
<dbReference type="EMBL" id="NRRV01000024">
    <property type="protein sequence ID" value="MBK1631324.1"/>
    <property type="molecule type" value="Genomic_DNA"/>
</dbReference>
<dbReference type="Proteomes" id="UP000748752">
    <property type="component" value="Unassembled WGS sequence"/>
</dbReference>
<proteinExistence type="predicted"/>
<dbReference type="Pfam" id="PF04365">
    <property type="entry name" value="BrnT_toxin"/>
    <property type="match status" value="1"/>
</dbReference>
<sequence length="78" mass="8912">MNRRKHGVDLEDAAPVLFDPRALVREDTDAKGEQRFVAVGRDALGRLLTVVYTYRPPDTVRLISARQATKREQQAYEN</sequence>
<dbReference type="InterPro" id="IPR007460">
    <property type="entry name" value="BrnT_toxin"/>
</dbReference>
<comment type="caution">
    <text evidence="1">The sequence shown here is derived from an EMBL/GenBank/DDBJ whole genome shotgun (WGS) entry which is preliminary data.</text>
</comment>
<accession>A0ABS1CHE7</accession>
<dbReference type="Gene3D" id="3.10.450.530">
    <property type="entry name" value="Ribonuclease toxin, BrnT, of type II toxin-antitoxin system"/>
    <property type="match status" value="1"/>
</dbReference>
<evidence type="ECO:0008006" key="3">
    <source>
        <dbReference type="Google" id="ProtNLM"/>
    </source>
</evidence>
<evidence type="ECO:0000313" key="2">
    <source>
        <dbReference type="Proteomes" id="UP000748752"/>
    </source>
</evidence>
<reference evidence="1 2" key="1">
    <citation type="journal article" date="2020" name="Microorganisms">
        <title>Osmotic Adaptation and Compatible Solute Biosynthesis of Phototrophic Bacteria as Revealed from Genome Analyses.</title>
        <authorList>
            <person name="Imhoff J.F."/>
            <person name="Rahn T."/>
            <person name="Kunzel S."/>
            <person name="Keller A."/>
            <person name="Neulinger S.C."/>
        </authorList>
    </citation>
    <scope>NUCLEOTIDE SEQUENCE [LARGE SCALE GENOMIC DNA]</scope>
    <source>
        <strain evidence="1 2">DSM 6210</strain>
    </source>
</reference>
<name>A0ABS1CHE7_9GAMM</name>
<organism evidence="1 2">
    <name type="scientific">Thiohalocapsa halophila</name>
    <dbReference type="NCBI Taxonomy" id="69359"/>
    <lineage>
        <taxon>Bacteria</taxon>
        <taxon>Pseudomonadati</taxon>
        <taxon>Pseudomonadota</taxon>
        <taxon>Gammaproteobacteria</taxon>
        <taxon>Chromatiales</taxon>
        <taxon>Chromatiaceae</taxon>
        <taxon>Thiohalocapsa</taxon>
    </lineage>
</organism>
<dbReference type="RefSeq" id="WP_200237363.1">
    <property type="nucleotide sequence ID" value="NZ_NRRV01000024.1"/>
</dbReference>
<evidence type="ECO:0000313" key="1">
    <source>
        <dbReference type="EMBL" id="MBK1631324.1"/>
    </source>
</evidence>